<keyword evidence="2" id="KW-0805">Transcription regulation</keyword>
<dbReference type="PRINTS" id="PR00400">
    <property type="entry name" value="TETREPRESSOR"/>
</dbReference>
<dbReference type="Pfam" id="PF02909">
    <property type="entry name" value="TetR_C_1"/>
    <property type="match status" value="1"/>
</dbReference>
<feature type="DNA-binding region" description="H-T-H motif" evidence="5">
    <location>
        <begin position="98"/>
        <end position="117"/>
    </location>
</feature>
<dbReference type="Gene3D" id="1.10.10.60">
    <property type="entry name" value="Homeodomain-like"/>
    <property type="match status" value="1"/>
</dbReference>
<proteinExistence type="predicted"/>
<evidence type="ECO:0000313" key="7">
    <source>
        <dbReference type="EMBL" id="GAB44337.1"/>
    </source>
</evidence>
<comment type="caution">
    <text evidence="7">The sequence shown here is derived from an EMBL/GenBank/DDBJ whole genome shotgun (WGS) entry which is preliminary data.</text>
</comment>
<dbReference type="SUPFAM" id="SSF48498">
    <property type="entry name" value="Tetracyclin repressor-like, C-terminal domain"/>
    <property type="match status" value="1"/>
</dbReference>
<dbReference type="Pfam" id="PF00440">
    <property type="entry name" value="TetR_N"/>
    <property type="match status" value="1"/>
</dbReference>
<dbReference type="InterPro" id="IPR003012">
    <property type="entry name" value="Tet_transcr_reg_TetR"/>
</dbReference>
<feature type="domain" description="HTH tetR-type" evidence="6">
    <location>
        <begin position="75"/>
        <end position="135"/>
    </location>
</feature>
<accession>A0ABQ0HEM9</accession>
<keyword evidence="4" id="KW-0804">Transcription</keyword>
<dbReference type="Proteomes" id="UP000004881">
    <property type="component" value="Unassembled WGS sequence"/>
</dbReference>
<dbReference type="EMBL" id="BAFD01000063">
    <property type="protein sequence ID" value="GAB44337.1"/>
    <property type="molecule type" value="Genomic_DNA"/>
</dbReference>
<evidence type="ECO:0000256" key="1">
    <source>
        <dbReference type="ARBA" id="ARBA00022491"/>
    </source>
</evidence>
<reference evidence="7 8" key="1">
    <citation type="submission" date="2012-02" db="EMBL/GenBank/DDBJ databases">
        <title>Whole genome shotgun sequence of Gordonia terrae NBRC 100016.</title>
        <authorList>
            <person name="Takarada H."/>
            <person name="Hosoyama A."/>
            <person name="Tsuchikane K."/>
            <person name="Katsumata H."/>
            <person name="Yamazaki S."/>
            <person name="Fujita N."/>
        </authorList>
    </citation>
    <scope>NUCLEOTIDE SEQUENCE [LARGE SCALE GENOMIC DNA]</scope>
    <source>
        <strain evidence="7 8">NBRC 100016</strain>
    </source>
</reference>
<dbReference type="PROSITE" id="PS50977">
    <property type="entry name" value="HTH_TETR_2"/>
    <property type="match status" value="1"/>
</dbReference>
<dbReference type="InterPro" id="IPR009057">
    <property type="entry name" value="Homeodomain-like_sf"/>
</dbReference>
<dbReference type="PRINTS" id="PR00455">
    <property type="entry name" value="HTHTETR"/>
</dbReference>
<gene>
    <name evidence="7" type="ORF">GOTRE_063_00280</name>
</gene>
<keyword evidence="8" id="KW-1185">Reference proteome</keyword>
<keyword evidence="1" id="KW-0678">Repressor</keyword>
<evidence type="ECO:0000313" key="8">
    <source>
        <dbReference type="Proteomes" id="UP000004881"/>
    </source>
</evidence>
<dbReference type="PANTHER" id="PTHR30055:SF151">
    <property type="entry name" value="TRANSCRIPTIONAL REGULATORY PROTEIN"/>
    <property type="match status" value="1"/>
</dbReference>
<organism evidence="7 8">
    <name type="scientific">Gordonia terrae NBRC 100016</name>
    <dbReference type="NCBI Taxonomy" id="1089454"/>
    <lineage>
        <taxon>Bacteria</taxon>
        <taxon>Bacillati</taxon>
        <taxon>Actinomycetota</taxon>
        <taxon>Actinomycetes</taxon>
        <taxon>Mycobacteriales</taxon>
        <taxon>Gordoniaceae</taxon>
        <taxon>Gordonia</taxon>
    </lineage>
</organism>
<evidence type="ECO:0000256" key="5">
    <source>
        <dbReference type="PROSITE-ProRule" id="PRU00335"/>
    </source>
</evidence>
<dbReference type="InterPro" id="IPR004111">
    <property type="entry name" value="Repressor_TetR_C"/>
</dbReference>
<evidence type="ECO:0000256" key="3">
    <source>
        <dbReference type="ARBA" id="ARBA00023125"/>
    </source>
</evidence>
<name>A0ABQ0HEM9_9ACTN</name>
<dbReference type="InterPro" id="IPR036271">
    <property type="entry name" value="Tet_transcr_reg_TetR-rel_C_sf"/>
</dbReference>
<sequence>MWSASTRLTTSESTLFLPWLPWLDVMSVVAVSAPGCGGRPGHRPVFLNTVQAVLNGVQGRVGCPIREITTLTRVSNSRTDVLRAARDILGEHSLADLSMRRLATELGVRPNALYWHFPNKQTLLAALADDILDAVAIPDTGLAWDERLDRLASGMRGALLAVPDSAEVVSSSWASGLSSKAITADIIAAGSAGGLSLRDAEAVSTALCQLVIGLTIEEQTRAQMERLGVTGPSGRNFAGEFRDGLAIILDGARTRGSR</sequence>
<dbReference type="InterPro" id="IPR001647">
    <property type="entry name" value="HTH_TetR"/>
</dbReference>
<evidence type="ECO:0000256" key="2">
    <source>
        <dbReference type="ARBA" id="ARBA00023015"/>
    </source>
</evidence>
<dbReference type="Gene3D" id="1.10.357.10">
    <property type="entry name" value="Tetracycline Repressor, domain 2"/>
    <property type="match status" value="1"/>
</dbReference>
<protein>
    <submittedName>
        <fullName evidence="7">TetR family transcriptional regulator</fullName>
    </submittedName>
</protein>
<evidence type="ECO:0000256" key="4">
    <source>
        <dbReference type="ARBA" id="ARBA00023163"/>
    </source>
</evidence>
<evidence type="ECO:0000259" key="6">
    <source>
        <dbReference type="PROSITE" id="PS50977"/>
    </source>
</evidence>
<dbReference type="SUPFAM" id="SSF46689">
    <property type="entry name" value="Homeodomain-like"/>
    <property type="match status" value="1"/>
</dbReference>
<dbReference type="PANTHER" id="PTHR30055">
    <property type="entry name" value="HTH-TYPE TRANSCRIPTIONAL REGULATOR RUTR"/>
    <property type="match status" value="1"/>
</dbReference>
<dbReference type="InterPro" id="IPR050109">
    <property type="entry name" value="HTH-type_TetR-like_transc_reg"/>
</dbReference>
<keyword evidence="3 5" id="KW-0238">DNA-binding</keyword>